<dbReference type="EMBL" id="REGN01002463">
    <property type="protein sequence ID" value="RNA27965.1"/>
    <property type="molecule type" value="Genomic_DNA"/>
</dbReference>
<evidence type="ECO:0000256" key="1">
    <source>
        <dbReference type="ARBA" id="ARBA00006336"/>
    </source>
</evidence>
<dbReference type="Gene3D" id="3.40.50.850">
    <property type="entry name" value="Isochorismatase-like"/>
    <property type="match status" value="1"/>
</dbReference>
<dbReference type="OrthoDB" id="269496at2759"/>
<evidence type="ECO:0000313" key="5">
    <source>
        <dbReference type="Proteomes" id="UP000276133"/>
    </source>
</evidence>
<dbReference type="PANTHER" id="PTHR14119">
    <property type="entry name" value="HYDROLASE"/>
    <property type="match status" value="1"/>
</dbReference>
<dbReference type="InterPro" id="IPR000868">
    <property type="entry name" value="Isochorismatase-like_dom"/>
</dbReference>
<protein>
    <recommendedName>
        <fullName evidence="2">Isochorismatase domain-containing protein 1</fullName>
    </recommendedName>
</protein>
<dbReference type="STRING" id="10195.A0A3M7RX88"/>
<dbReference type="InterPro" id="IPR036380">
    <property type="entry name" value="Isochorismatase-like_sf"/>
</dbReference>
<dbReference type="PANTHER" id="PTHR14119:SF17">
    <property type="entry name" value="ISOCHORISMATASE DOMAIN-CONTAINING PROTEIN 1"/>
    <property type="match status" value="1"/>
</dbReference>
<dbReference type="SUPFAM" id="SSF52499">
    <property type="entry name" value="Isochorismatase-like hydrolases"/>
    <property type="match status" value="1"/>
</dbReference>
<sequence length="200" mass="22409">MSSIVERNNLNPSKTAFLLCDIQERFQAAIFKFSEIVEVAKRLTIASKILNIPLIVTEQYPKGLGKTVPSLDIDHALLKIEKTKFSMYCDEIKEILEKKLVDTIVLFGVETHVCVLQTAIDFLNQGFNVHVVADASSSRTLTDRLVAIDRLKQAGCIVTTHESVLFQLIKDKNHENFKEIQKLIVTLAPDTGLVNIQSSI</sequence>
<evidence type="ECO:0000256" key="2">
    <source>
        <dbReference type="ARBA" id="ARBA00040688"/>
    </source>
</evidence>
<proteinExistence type="inferred from homology"/>
<comment type="similarity">
    <text evidence="1">Belongs to the isochorismatase family.</text>
</comment>
<evidence type="ECO:0000259" key="3">
    <source>
        <dbReference type="Pfam" id="PF00857"/>
    </source>
</evidence>
<evidence type="ECO:0000313" key="4">
    <source>
        <dbReference type="EMBL" id="RNA27965.1"/>
    </source>
</evidence>
<reference evidence="4 5" key="1">
    <citation type="journal article" date="2018" name="Sci. Rep.">
        <title>Genomic signatures of local adaptation to the degree of environmental predictability in rotifers.</title>
        <authorList>
            <person name="Franch-Gras L."/>
            <person name="Hahn C."/>
            <person name="Garcia-Roger E.M."/>
            <person name="Carmona M.J."/>
            <person name="Serra M."/>
            <person name="Gomez A."/>
        </authorList>
    </citation>
    <scope>NUCLEOTIDE SEQUENCE [LARGE SCALE GENOMIC DNA]</scope>
    <source>
        <strain evidence="4">HYR1</strain>
    </source>
</reference>
<gene>
    <name evidence="4" type="ORF">BpHYR1_054175</name>
</gene>
<organism evidence="4 5">
    <name type="scientific">Brachionus plicatilis</name>
    <name type="common">Marine rotifer</name>
    <name type="synonym">Brachionus muelleri</name>
    <dbReference type="NCBI Taxonomy" id="10195"/>
    <lineage>
        <taxon>Eukaryota</taxon>
        <taxon>Metazoa</taxon>
        <taxon>Spiralia</taxon>
        <taxon>Gnathifera</taxon>
        <taxon>Rotifera</taxon>
        <taxon>Eurotatoria</taxon>
        <taxon>Monogononta</taxon>
        <taxon>Pseudotrocha</taxon>
        <taxon>Ploima</taxon>
        <taxon>Brachionidae</taxon>
        <taxon>Brachionus</taxon>
    </lineage>
</organism>
<dbReference type="Pfam" id="PF00857">
    <property type="entry name" value="Isochorismatase"/>
    <property type="match status" value="1"/>
</dbReference>
<dbReference type="InterPro" id="IPR050993">
    <property type="entry name" value="Isochorismatase_domain"/>
</dbReference>
<name>A0A3M7RX88_BRAPC</name>
<dbReference type="AlphaFoldDB" id="A0A3M7RX88"/>
<feature type="domain" description="Isochorismatase-like" evidence="3">
    <location>
        <begin position="15"/>
        <end position="163"/>
    </location>
</feature>
<dbReference type="FunFam" id="3.40.50.850:FF:000001">
    <property type="entry name" value="Isochorismatase domain-containing protein 1"/>
    <property type="match status" value="1"/>
</dbReference>
<dbReference type="CDD" id="cd01012">
    <property type="entry name" value="YcaC_related"/>
    <property type="match status" value="1"/>
</dbReference>
<dbReference type="Proteomes" id="UP000276133">
    <property type="component" value="Unassembled WGS sequence"/>
</dbReference>
<comment type="caution">
    <text evidence="4">The sequence shown here is derived from an EMBL/GenBank/DDBJ whole genome shotgun (WGS) entry which is preliminary data.</text>
</comment>
<keyword evidence="5" id="KW-1185">Reference proteome</keyword>
<accession>A0A3M7RX88</accession>